<evidence type="ECO:0000256" key="3">
    <source>
        <dbReference type="ARBA" id="ARBA00022475"/>
    </source>
</evidence>
<keyword evidence="5 7" id="KW-1133">Transmembrane helix</keyword>
<evidence type="ECO:0000256" key="7">
    <source>
        <dbReference type="SAM" id="Phobius"/>
    </source>
</evidence>
<dbReference type="PANTHER" id="PTHR43414:SF6">
    <property type="entry name" value="MULTIDRUG RESISTANCE PROTEIN MDTG"/>
    <property type="match status" value="1"/>
</dbReference>
<dbReference type="InterPro" id="IPR011701">
    <property type="entry name" value="MFS"/>
</dbReference>
<dbReference type="SUPFAM" id="SSF103473">
    <property type="entry name" value="MFS general substrate transporter"/>
    <property type="match status" value="1"/>
</dbReference>
<name>A0AAW4DNI2_9LACO</name>
<reference evidence="9" key="1">
    <citation type="submission" date="2020-07" db="EMBL/GenBank/DDBJ databases">
        <title>Comparative genomics analyses of Lactobacillus crispatus isolated from different ecological niches.</title>
        <authorList>
            <person name="Mancino W."/>
            <person name="Mancabelli L."/>
            <person name="Lugli G.A."/>
            <person name="Milani C."/>
            <person name="Viappiani A."/>
            <person name="Anzalone R."/>
            <person name="Longhi G."/>
            <person name="Ventura M."/>
            <person name="Turroni F."/>
        </authorList>
    </citation>
    <scope>NUCLEOTIDE SEQUENCE</scope>
    <source>
        <strain evidence="9">LB65</strain>
    </source>
</reference>
<keyword evidence="2" id="KW-0813">Transport</keyword>
<feature type="transmembrane region" description="Helical" evidence="7">
    <location>
        <begin position="403"/>
        <end position="425"/>
    </location>
</feature>
<proteinExistence type="predicted"/>
<evidence type="ECO:0000259" key="8">
    <source>
        <dbReference type="PROSITE" id="PS50850"/>
    </source>
</evidence>
<dbReference type="InterPro" id="IPR020846">
    <property type="entry name" value="MFS_dom"/>
</dbReference>
<feature type="domain" description="Major facilitator superfamily (MFS) profile" evidence="8">
    <location>
        <begin position="31"/>
        <end position="426"/>
    </location>
</feature>
<feature type="transmembrane region" description="Helical" evidence="7">
    <location>
        <begin position="280"/>
        <end position="302"/>
    </location>
</feature>
<evidence type="ECO:0000256" key="1">
    <source>
        <dbReference type="ARBA" id="ARBA00004651"/>
    </source>
</evidence>
<dbReference type="Pfam" id="PF07690">
    <property type="entry name" value="MFS_1"/>
    <property type="match status" value="1"/>
</dbReference>
<sequence>MNVNRCAYFLERDDFLTKTKSAKLPAGWHMAFYTLWLGCFITGMGYSMTMPFISLFISDLGNYSKLQINLYSGLAFAMTFIAQAIVSPYWGSLADRKGRKLMCMRASGVMALTITLTGFAPNAIYIIVMRFIQGSFSGYINNATALMASETPHERSGWVMSQMMTAGTAGNLIGPLLGGALSSFFGNMFGGAWGYRIPFFITGVLMFIVFLGTTFLVHEDFTPISREKMKPMGEIMKSLPSVKLIVVMFITTMLVQSSTMSIDPIVSLYVKSMMPHDGDVAFVAGVVAATPGLGTLIAASRIGHKMDEVGPLRVLRIGLVVGAALFVPMALTNSPWVLAGLRFLLGIASAGMLPAAQTVLTLNTPSESFGRIFSYNQSFQAVGAMLGSLMGSTISGFSNYATVFWVTGFTLLINFVLVLIFAWGISYRNR</sequence>
<dbReference type="EMBL" id="JACCPP010000026">
    <property type="protein sequence ID" value="MBI1708862.1"/>
    <property type="molecule type" value="Genomic_DNA"/>
</dbReference>
<evidence type="ECO:0000313" key="10">
    <source>
        <dbReference type="Proteomes" id="UP001194414"/>
    </source>
</evidence>
<feature type="transmembrane region" description="Helical" evidence="7">
    <location>
        <begin position="106"/>
        <end position="128"/>
    </location>
</feature>
<evidence type="ECO:0000256" key="2">
    <source>
        <dbReference type="ARBA" id="ARBA00022448"/>
    </source>
</evidence>
<dbReference type="Gene3D" id="1.20.1250.20">
    <property type="entry name" value="MFS general substrate transporter like domains"/>
    <property type="match status" value="2"/>
</dbReference>
<evidence type="ECO:0000256" key="4">
    <source>
        <dbReference type="ARBA" id="ARBA00022692"/>
    </source>
</evidence>
<gene>
    <name evidence="9" type="ORF">HYQ56_1850</name>
</gene>
<feature type="transmembrane region" description="Helical" evidence="7">
    <location>
        <begin position="238"/>
        <end position="260"/>
    </location>
</feature>
<comment type="caution">
    <text evidence="9">The sequence shown here is derived from an EMBL/GenBank/DDBJ whole genome shotgun (WGS) entry which is preliminary data.</text>
</comment>
<evidence type="ECO:0000313" key="9">
    <source>
        <dbReference type="EMBL" id="MBI1708862.1"/>
    </source>
</evidence>
<evidence type="ECO:0000256" key="6">
    <source>
        <dbReference type="ARBA" id="ARBA00023136"/>
    </source>
</evidence>
<keyword evidence="4 7" id="KW-0812">Transmembrane</keyword>
<feature type="transmembrane region" description="Helical" evidence="7">
    <location>
        <begin position="68"/>
        <end position="86"/>
    </location>
</feature>
<protein>
    <submittedName>
        <fullName evidence="9">MFS family major facilitator transporter</fullName>
    </submittedName>
</protein>
<evidence type="ECO:0000256" key="5">
    <source>
        <dbReference type="ARBA" id="ARBA00022989"/>
    </source>
</evidence>
<feature type="transmembrane region" description="Helical" evidence="7">
    <location>
        <begin position="33"/>
        <end position="56"/>
    </location>
</feature>
<dbReference type="PROSITE" id="PS50850">
    <property type="entry name" value="MFS"/>
    <property type="match status" value="1"/>
</dbReference>
<keyword evidence="3" id="KW-1003">Cell membrane</keyword>
<feature type="transmembrane region" description="Helical" evidence="7">
    <location>
        <begin position="343"/>
        <end position="363"/>
    </location>
</feature>
<dbReference type="AlphaFoldDB" id="A0AAW4DNI2"/>
<accession>A0AAW4DNI2</accession>
<comment type="subcellular location">
    <subcellularLocation>
        <location evidence="1">Cell membrane</location>
        <topology evidence="1">Multi-pass membrane protein</topology>
    </subcellularLocation>
</comment>
<keyword evidence="6 7" id="KW-0472">Membrane</keyword>
<dbReference type="GO" id="GO:0022857">
    <property type="term" value="F:transmembrane transporter activity"/>
    <property type="evidence" value="ECO:0007669"/>
    <property type="project" value="InterPro"/>
</dbReference>
<dbReference type="PANTHER" id="PTHR43414">
    <property type="entry name" value="MULTIDRUG RESISTANCE PROTEIN MDTG"/>
    <property type="match status" value="1"/>
</dbReference>
<feature type="transmembrane region" description="Helical" evidence="7">
    <location>
        <begin position="375"/>
        <end position="397"/>
    </location>
</feature>
<dbReference type="Proteomes" id="UP001194414">
    <property type="component" value="Unassembled WGS sequence"/>
</dbReference>
<feature type="transmembrane region" description="Helical" evidence="7">
    <location>
        <begin position="314"/>
        <end position="331"/>
    </location>
</feature>
<dbReference type="GO" id="GO:0005886">
    <property type="term" value="C:plasma membrane"/>
    <property type="evidence" value="ECO:0007669"/>
    <property type="project" value="UniProtKB-SubCell"/>
</dbReference>
<feature type="transmembrane region" description="Helical" evidence="7">
    <location>
        <begin position="197"/>
        <end position="217"/>
    </location>
</feature>
<organism evidence="9 10">
    <name type="scientific">Lactobacillus crispatus</name>
    <dbReference type="NCBI Taxonomy" id="47770"/>
    <lineage>
        <taxon>Bacteria</taxon>
        <taxon>Bacillati</taxon>
        <taxon>Bacillota</taxon>
        <taxon>Bacilli</taxon>
        <taxon>Lactobacillales</taxon>
        <taxon>Lactobacillaceae</taxon>
        <taxon>Lactobacillus</taxon>
    </lineage>
</organism>
<dbReference type="InterPro" id="IPR036259">
    <property type="entry name" value="MFS_trans_sf"/>
</dbReference>